<evidence type="ECO:0000256" key="1">
    <source>
        <dbReference type="ARBA" id="ARBA00004141"/>
    </source>
</evidence>
<dbReference type="EnsemblPlants" id="AUR62002015-RA">
    <property type="protein sequence ID" value="AUR62002015-RA:cds"/>
    <property type="gene ID" value="AUR62002015"/>
</dbReference>
<dbReference type="InterPro" id="IPR020846">
    <property type="entry name" value="MFS_dom"/>
</dbReference>
<dbReference type="AlphaFoldDB" id="A0A803KSK7"/>
<evidence type="ECO:0000256" key="6">
    <source>
        <dbReference type="ARBA" id="ARBA00024338"/>
    </source>
</evidence>
<dbReference type="OMA" id="WTLFRVA"/>
<feature type="transmembrane region" description="Helical" evidence="7">
    <location>
        <begin position="291"/>
        <end position="316"/>
    </location>
</feature>
<evidence type="ECO:0000256" key="7">
    <source>
        <dbReference type="SAM" id="Phobius"/>
    </source>
</evidence>
<dbReference type="Gene3D" id="1.20.1250.20">
    <property type="entry name" value="MFS general substrate transporter like domains"/>
    <property type="match status" value="2"/>
</dbReference>
<reference evidence="9" key="1">
    <citation type="journal article" date="2017" name="Nature">
        <title>The genome of Chenopodium quinoa.</title>
        <authorList>
            <person name="Jarvis D.E."/>
            <person name="Ho Y.S."/>
            <person name="Lightfoot D.J."/>
            <person name="Schmoeckel S.M."/>
            <person name="Li B."/>
            <person name="Borm T.J.A."/>
            <person name="Ohyanagi H."/>
            <person name="Mineta K."/>
            <person name="Michell C.T."/>
            <person name="Saber N."/>
            <person name="Kharbatia N.M."/>
            <person name="Rupper R.R."/>
            <person name="Sharp A.R."/>
            <person name="Dally N."/>
            <person name="Boughton B.A."/>
            <person name="Woo Y.H."/>
            <person name="Gao G."/>
            <person name="Schijlen E.G.W.M."/>
            <person name="Guo X."/>
            <person name="Momin A.A."/>
            <person name="Negrao S."/>
            <person name="Al-Babili S."/>
            <person name="Gehring C."/>
            <person name="Roessner U."/>
            <person name="Jung C."/>
            <person name="Murphy K."/>
            <person name="Arold S.T."/>
            <person name="Gojobori T."/>
            <person name="van der Linden C.G."/>
            <person name="van Loo E.N."/>
            <person name="Jellen E.N."/>
            <person name="Maughan P.J."/>
            <person name="Tester M."/>
        </authorList>
    </citation>
    <scope>NUCLEOTIDE SEQUENCE [LARGE SCALE GENOMIC DNA]</scope>
    <source>
        <strain evidence="9">cv. PI 614886</strain>
    </source>
</reference>
<reference evidence="9" key="2">
    <citation type="submission" date="2021-03" db="UniProtKB">
        <authorList>
            <consortium name="EnsemblPlants"/>
        </authorList>
    </citation>
    <scope>IDENTIFICATION</scope>
</reference>
<dbReference type="InterPro" id="IPR011701">
    <property type="entry name" value="MFS"/>
</dbReference>
<comment type="similarity">
    <text evidence="6">Belongs to the major facilitator superfamily. Spinster (TC 2.A.1.49) family.</text>
</comment>
<evidence type="ECO:0000313" key="9">
    <source>
        <dbReference type="EnsemblPlants" id="AUR62002015-RA:cds"/>
    </source>
</evidence>
<accession>A0A803KSK7</accession>
<evidence type="ECO:0000256" key="3">
    <source>
        <dbReference type="ARBA" id="ARBA00022692"/>
    </source>
</evidence>
<feature type="transmembrane region" description="Helical" evidence="7">
    <location>
        <begin position="132"/>
        <end position="154"/>
    </location>
</feature>
<keyword evidence="2" id="KW-0813">Transport</keyword>
<gene>
    <name evidence="9" type="primary">LOC110718147</name>
</gene>
<evidence type="ECO:0000313" key="10">
    <source>
        <dbReference type="Proteomes" id="UP000596660"/>
    </source>
</evidence>
<organism evidence="9 10">
    <name type="scientific">Chenopodium quinoa</name>
    <name type="common">Quinoa</name>
    <dbReference type="NCBI Taxonomy" id="63459"/>
    <lineage>
        <taxon>Eukaryota</taxon>
        <taxon>Viridiplantae</taxon>
        <taxon>Streptophyta</taxon>
        <taxon>Embryophyta</taxon>
        <taxon>Tracheophyta</taxon>
        <taxon>Spermatophyta</taxon>
        <taxon>Magnoliopsida</taxon>
        <taxon>eudicotyledons</taxon>
        <taxon>Gunneridae</taxon>
        <taxon>Pentapetalae</taxon>
        <taxon>Caryophyllales</taxon>
        <taxon>Chenopodiaceae</taxon>
        <taxon>Chenopodioideae</taxon>
        <taxon>Atripliceae</taxon>
        <taxon>Chenopodium</taxon>
    </lineage>
</organism>
<feature type="transmembrane region" description="Helical" evidence="7">
    <location>
        <begin position="419"/>
        <end position="439"/>
    </location>
</feature>
<dbReference type="Pfam" id="PF07690">
    <property type="entry name" value="MFS_1"/>
    <property type="match status" value="1"/>
</dbReference>
<feature type="domain" description="Major facilitator superfamily (MFS) profile" evidence="8">
    <location>
        <begin position="7"/>
        <end position="443"/>
    </location>
</feature>
<keyword evidence="5 7" id="KW-0472">Membrane</keyword>
<feature type="transmembrane region" description="Helical" evidence="7">
    <location>
        <begin position="261"/>
        <end position="279"/>
    </location>
</feature>
<dbReference type="GO" id="GO:0016020">
    <property type="term" value="C:membrane"/>
    <property type="evidence" value="ECO:0007669"/>
    <property type="project" value="UniProtKB-SubCell"/>
</dbReference>
<dbReference type="SUPFAM" id="SSF103473">
    <property type="entry name" value="MFS general substrate transporter"/>
    <property type="match status" value="1"/>
</dbReference>
<keyword evidence="10" id="KW-1185">Reference proteome</keyword>
<keyword evidence="4 7" id="KW-1133">Transmembrane helix</keyword>
<dbReference type="RefSeq" id="XP_021752638.1">
    <property type="nucleotide sequence ID" value="XM_021896946.1"/>
</dbReference>
<dbReference type="PANTHER" id="PTHR23505:SF52">
    <property type="entry name" value="MAJOR FACILITATOR SUPERFAMILY PROTEIN"/>
    <property type="match status" value="1"/>
</dbReference>
<protein>
    <recommendedName>
        <fullName evidence="8">Major facilitator superfamily (MFS) profile domain-containing protein</fullName>
    </recommendedName>
</protein>
<feature type="transmembrane region" description="Helical" evidence="7">
    <location>
        <begin position="227"/>
        <end position="249"/>
    </location>
</feature>
<name>A0A803KSK7_CHEQI</name>
<dbReference type="InterPro" id="IPR044770">
    <property type="entry name" value="MFS_spinster-like"/>
</dbReference>
<evidence type="ECO:0000256" key="4">
    <source>
        <dbReference type="ARBA" id="ARBA00022989"/>
    </source>
</evidence>
<dbReference type="OrthoDB" id="440755at2759"/>
<evidence type="ECO:0000259" key="8">
    <source>
        <dbReference type="PROSITE" id="PS50850"/>
    </source>
</evidence>
<feature type="transmembrane region" description="Helical" evidence="7">
    <location>
        <begin position="72"/>
        <end position="95"/>
    </location>
</feature>
<dbReference type="Gramene" id="AUR62002015-RA">
    <property type="protein sequence ID" value="AUR62002015-RA:cds"/>
    <property type="gene ID" value="AUR62002015"/>
</dbReference>
<dbReference type="PROSITE" id="PS50850">
    <property type="entry name" value="MFS"/>
    <property type="match status" value="1"/>
</dbReference>
<dbReference type="PANTHER" id="PTHR23505">
    <property type="entry name" value="SPINSTER"/>
    <property type="match status" value="1"/>
</dbReference>
<proteinExistence type="inferred from homology"/>
<feature type="transmembrane region" description="Helical" evidence="7">
    <location>
        <begin position="101"/>
        <end position="120"/>
    </location>
</feature>
<keyword evidence="3 7" id="KW-0812">Transmembrane</keyword>
<evidence type="ECO:0000256" key="5">
    <source>
        <dbReference type="ARBA" id="ARBA00023136"/>
    </source>
</evidence>
<dbReference type="KEGG" id="cqi:110718147"/>
<dbReference type="InterPro" id="IPR036259">
    <property type="entry name" value="MFS_trans_sf"/>
</dbReference>
<dbReference type="Proteomes" id="UP000596660">
    <property type="component" value="Unplaced"/>
</dbReference>
<feature type="transmembrane region" description="Helical" evidence="7">
    <location>
        <begin position="166"/>
        <end position="186"/>
    </location>
</feature>
<dbReference type="CDD" id="cd17328">
    <property type="entry name" value="MFS_spinster_like"/>
    <property type="match status" value="1"/>
</dbReference>
<comment type="subcellular location">
    <subcellularLocation>
        <location evidence="1">Membrane</location>
        <topology evidence="1">Multi-pass membrane protein</topology>
    </subcellularLocation>
</comment>
<dbReference type="GeneID" id="110718147"/>
<evidence type="ECO:0000256" key="2">
    <source>
        <dbReference type="ARBA" id="ARBA00022448"/>
    </source>
</evidence>
<dbReference type="GO" id="GO:0022857">
    <property type="term" value="F:transmembrane transporter activity"/>
    <property type="evidence" value="ECO:0007669"/>
    <property type="project" value="InterPro"/>
</dbReference>
<dbReference type="SMR" id="A0A803KSK7"/>
<sequence length="511" mass="55234">MSPEAVTLLLANIAGILERADESLLPGVYKEVGAALNIDPTGLGSLTLFRCIVQSSCYPLAAYLATRHDRTFVIALGAYLWAAATFLVAFSSTFFQVAISRALNGIGLAIVIPAIQSLVADSTEESTRGMAFGWLQLTGNIGAILGSVFSVMIASTSFMGIPGWRLAFHLVGIISVAVGILVQVFATDPRFANKTRSDSTSNMSFSTELKEVLLEAKSVIRIPSFQIIVAQGVAGTFPWSGLFSFAPMWLELIGFSHETTAFLITLYVIGNSLGGLFGGKMGDILSKRLPNCGRIILSQISSGSAIPLAAILFLGIQDDPASSFKYGLVLFVMGLTTSWNAPATNNPIFAEIVPEKHRTSIYALDCSFESVLNSFAPPLVGVLAQHVYGYKPVPEGSSESAVKETDRENATALAKALNINFSITMTVCCAIYSFLYCTYPRDRERARTQSLIESETQLIDGSHSNKLQFSRLEKQDYNDDDRVMAAEYEGEKVPSFDENDEKTLLATQVHG</sequence>